<evidence type="ECO:0000313" key="2">
    <source>
        <dbReference type="Proteomes" id="UP000565521"/>
    </source>
</evidence>
<name>A0A7Y7U7E1_9BACT</name>
<proteinExistence type="predicted"/>
<keyword evidence="2" id="KW-1185">Reference proteome</keyword>
<sequence>MSPFPLPKRFAYLAAETGPRLLLEALKLHGTKEIIGGQHSPAIMAWLRELRFDWIKSDEIPWCGTATAIAAVRAGVATRHPEMPRAFWWATWGTPVAVPMLGDVVVLSTSHVGIYVGEDATRVYLLGGNQNNAHNISGFPKSWIKAARRTAWKVAQPANVRRIWIDSKGLAAAPPTTR</sequence>
<evidence type="ECO:0000313" key="1">
    <source>
        <dbReference type="EMBL" id="NVO33463.1"/>
    </source>
</evidence>
<dbReference type="EMBL" id="JABKAU010000073">
    <property type="protein sequence ID" value="NVO33463.1"/>
    <property type="molecule type" value="Genomic_DNA"/>
</dbReference>
<dbReference type="AlphaFoldDB" id="A0A7Y7U7E1"/>
<protein>
    <submittedName>
        <fullName evidence="1">TIGR02594 family protein</fullName>
    </submittedName>
</protein>
<dbReference type="RefSeq" id="WP_176910269.1">
    <property type="nucleotide sequence ID" value="NZ_JABKAU010000073.1"/>
</dbReference>
<gene>
    <name evidence="1" type="ORF">HW554_19845</name>
</gene>
<dbReference type="InterPro" id="IPR013423">
    <property type="entry name" value="CHP02594"/>
</dbReference>
<comment type="caution">
    <text evidence="1">The sequence shown here is derived from an EMBL/GenBank/DDBJ whole genome shotgun (WGS) entry which is preliminary data.</text>
</comment>
<reference evidence="1 2" key="1">
    <citation type="submission" date="2020-05" db="EMBL/GenBank/DDBJ databases">
        <title>Hymenobacter terrestris sp. nov. and Hymenobacter lapidiphilus sp. nov., isolated from regoliths in Antarctica.</title>
        <authorList>
            <person name="Sedlacek I."/>
            <person name="Pantucek R."/>
            <person name="Zeman M."/>
            <person name="Holochova P."/>
            <person name="Kralova S."/>
            <person name="Stankova E."/>
            <person name="Sedo O."/>
            <person name="Micenkova L."/>
            <person name="Svec P."/>
            <person name="Gupta V."/>
            <person name="Sood U."/>
            <person name="Korpole U.S."/>
            <person name="Lal R."/>
        </authorList>
    </citation>
    <scope>NUCLEOTIDE SEQUENCE [LARGE SCALE GENOMIC DNA]</scope>
    <source>
        <strain evidence="1 2">P5342</strain>
    </source>
</reference>
<dbReference type="NCBIfam" id="TIGR02594">
    <property type="entry name" value="TIGR02594 family protein"/>
    <property type="match status" value="1"/>
</dbReference>
<accession>A0A7Y7U7E1</accession>
<organism evidence="1 2">
    <name type="scientific">Hymenobacter lapidiphilus</name>
    <dbReference type="NCBI Taxonomy" id="2608003"/>
    <lineage>
        <taxon>Bacteria</taxon>
        <taxon>Pseudomonadati</taxon>
        <taxon>Bacteroidota</taxon>
        <taxon>Cytophagia</taxon>
        <taxon>Cytophagales</taxon>
        <taxon>Hymenobacteraceae</taxon>
        <taxon>Hymenobacter</taxon>
    </lineage>
</organism>
<dbReference type="Proteomes" id="UP000565521">
    <property type="component" value="Unassembled WGS sequence"/>
</dbReference>